<reference evidence="1 2" key="1">
    <citation type="submission" date="2016-03" db="EMBL/GenBank/DDBJ databases">
        <title>Cyphomyrmex costatus WGS genome.</title>
        <authorList>
            <person name="Nygaard S."/>
            <person name="Hu H."/>
            <person name="Boomsma J."/>
            <person name="Zhang G."/>
        </authorList>
    </citation>
    <scope>NUCLEOTIDE SEQUENCE [LARGE SCALE GENOMIC DNA]</scope>
    <source>
        <strain evidence="1">MS0001</strain>
        <tissue evidence="1">Whole body</tissue>
    </source>
</reference>
<name>A0A151IM27_9HYME</name>
<proteinExistence type="predicted"/>
<organism evidence="1 2">
    <name type="scientific">Cyphomyrmex costatus</name>
    <dbReference type="NCBI Taxonomy" id="456900"/>
    <lineage>
        <taxon>Eukaryota</taxon>
        <taxon>Metazoa</taxon>
        <taxon>Ecdysozoa</taxon>
        <taxon>Arthropoda</taxon>
        <taxon>Hexapoda</taxon>
        <taxon>Insecta</taxon>
        <taxon>Pterygota</taxon>
        <taxon>Neoptera</taxon>
        <taxon>Endopterygota</taxon>
        <taxon>Hymenoptera</taxon>
        <taxon>Apocrita</taxon>
        <taxon>Aculeata</taxon>
        <taxon>Formicoidea</taxon>
        <taxon>Formicidae</taxon>
        <taxon>Myrmicinae</taxon>
        <taxon>Cyphomyrmex</taxon>
    </lineage>
</organism>
<sequence>MAHAAKGFGCIAKGSQNMSTCRSQAHLMEQVIDKSFENWERALTQQGLCRAHNIHIWNTKHFHCVSAITIYKLLKTQNGPLGRGILVVANSGSFNNFNLFANDFVSDLVRVLLLGTF</sequence>
<keyword evidence="2" id="KW-1185">Reference proteome</keyword>
<dbReference type="Proteomes" id="UP000078542">
    <property type="component" value="Unassembled WGS sequence"/>
</dbReference>
<dbReference type="AlphaFoldDB" id="A0A151IM27"/>
<dbReference type="EMBL" id="KQ977074">
    <property type="protein sequence ID" value="KYN05942.1"/>
    <property type="molecule type" value="Genomic_DNA"/>
</dbReference>
<evidence type="ECO:0000313" key="2">
    <source>
        <dbReference type="Proteomes" id="UP000078542"/>
    </source>
</evidence>
<gene>
    <name evidence="1" type="ORF">ALC62_03116</name>
</gene>
<protein>
    <submittedName>
        <fullName evidence="1">Uncharacterized protein</fullName>
    </submittedName>
</protein>
<accession>A0A151IM27</accession>
<evidence type="ECO:0000313" key="1">
    <source>
        <dbReference type="EMBL" id="KYN05942.1"/>
    </source>
</evidence>